<feature type="region of interest" description="Disordered" evidence="1">
    <location>
        <begin position="73"/>
        <end position="93"/>
    </location>
</feature>
<organism evidence="3 4">
    <name type="scientific">Leptidea sinapis</name>
    <dbReference type="NCBI Taxonomy" id="189913"/>
    <lineage>
        <taxon>Eukaryota</taxon>
        <taxon>Metazoa</taxon>
        <taxon>Ecdysozoa</taxon>
        <taxon>Arthropoda</taxon>
        <taxon>Hexapoda</taxon>
        <taxon>Insecta</taxon>
        <taxon>Pterygota</taxon>
        <taxon>Neoptera</taxon>
        <taxon>Endopterygota</taxon>
        <taxon>Lepidoptera</taxon>
        <taxon>Glossata</taxon>
        <taxon>Ditrysia</taxon>
        <taxon>Papilionoidea</taxon>
        <taxon>Pieridae</taxon>
        <taxon>Dismorphiinae</taxon>
        <taxon>Leptidea</taxon>
    </lineage>
</organism>
<dbReference type="EMBL" id="FZQP02007025">
    <property type="protein sequence ID" value="VVD05830.1"/>
    <property type="molecule type" value="Genomic_DNA"/>
</dbReference>
<name>A0A5E4R5C1_9NEOP</name>
<dbReference type="PROSITE" id="PS51673">
    <property type="entry name" value="SUZ"/>
    <property type="match status" value="1"/>
</dbReference>
<dbReference type="PANTHER" id="PTHR31796">
    <property type="entry name" value="SUZ DOMAIN-CONTAINING PROTEIN 1"/>
    <property type="match status" value="1"/>
</dbReference>
<accession>A0A5E4R5C1</accession>
<evidence type="ECO:0000259" key="2">
    <source>
        <dbReference type="PROSITE" id="PS51673"/>
    </source>
</evidence>
<keyword evidence="4" id="KW-1185">Reference proteome</keyword>
<proteinExistence type="predicted"/>
<protein>
    <recommendedName>
        <fullName evidence="2">SUZ domain-containing protein</fullName>
    </recommendedName>
</protein>
<dbReference type="Pfam" id="PF12752">
    <property type="entry name" value="SUZ"/>
    <property type="match status" value="1"/>
</dbReference>
<feature type="region of interest" description="Disordered" evidence="1">
    <location>
        <begin position="129"/>
        <end position="151"/>
    </location>
</feature>
<reference evidence="3 4" key="1">
    <citation type="submission" date="2017-07" db="EMBL/GenBank/DDBJ databases">
        <authorList>
            <person name="Talla V."/>
            <person name="Backstrom N."/>
        </authorList>
    </citation>
    <scope>NUCLEOTIDE SEQUENCE [LARGE SCALE GENOMIC DNA]</scope>
</reference>
<dbReference type="InterPro" id="IPR039228">
    <property type="entry name" value="SZRD1"/>
</dbReference>
<dbReference type="PANTHER" id="PTHR31796:SF2">
    <property type="entry name" value="SUZ DOMAIN-CONTAINING PROTEIN 1"/>
    <property type="match status" value="1"/>
</dbReference>
<sequence>MASQDEVDVCESWEDMDEIGLDQKIKLMSSLVPANALKSCKVTNVIVEDNACIGSQCMMPEPAIRILRRPSSLSSGQLNGENRARPVKTLQQRQKEYEEARLRILGEARSPEDVIDDNLTRLQDKLQANNLNDCQNHKEKNYNNDNNSKGKERKVLVRLPPGSTSSGIFPSPPPPGVLVIRTPRGPDGTKAENSPSFEESKALCVQGVKLAEEGKLEDALELMSRAVLAAPERAGAYNDRAQLLRLMARDDVINEVLAFVNNKISVMDDERWCNVNSRRGAYVASFECDSGPSGLPIDCNEGLISEYEHNILENNEGSSKKVELRDSTTMTQIAGQLIESLASRPPQPEACPSRVHSAGPRHPSSQLQVNPAASTELLVTQLDTAVGPTLDINVSGPIACKQKSLAEIVREGKWKTQAPSDQWVRVQSRRSRNGFVGKRGKAIPEPGSNFIAAETKVPMYIYNVAKGVSVCDISTYIVKKTNIDVKVEKMDMKLAKDYESYKIFVPKHSLKMFLSDDFWPKG</sequence>
<feature type="compositionally biased region" description="Basic and acidic residues" evidence="1">
    <location>
        <begin position="135"/>
        <end position="151"/>
    </location>
</feature>
<dbReference type="InterPro" id="IPR024771">
    <property type="entry name" value="SUZ"/>
</dbReference>
<gene>
    <name evidence="3" type="ORF">LSINAPIS_LOCUS15293</name>
</gene>
<feature type="region of interest" description="Disordered" evidence="1">
    <location>
        <begin position="342"/>
        <end position="367"/>
    </location>
</feature>
<evidence type="ECO:0000313" key="3">
    <source>
        <dbReference type="EMBL" id="VVD05830.1"/>
    </source>
</evidence>
<evidence type="ECO:0000313" key="4">
    <source>
        <dbReference type="Proteomes" id="UP000324832"/>
    </source>
</evidence>
<dbReference type="Proteomes" id="UP000324832">
    <property type="component" value="Unassembled WGS sequence"/>
</dbReference>
<feature type="non-terminal residue" evidence="3">
    <location>
        <position position="522"/>
    </location>
</feature>
<feature type="domain" description="SUZ" evidence="2">
    <location>
        <begin position="41"/>
        <end position="109"/>
    </location>
</feature>
<evidence type="ECO:0000256" key="1">
    <source>
        <dbReference type="SAM" id="MobiDB-lite"/>
    </source>
</evidence>
<dbReference type="AlphaFoldDB" id="A0A5E4R5C1"/>